<evidence type="ECO:0000256" key="1">
    <source>
        <dbReference type="SAM" id="MobiDB-lite"/>
    </source>
</evidence>
<evidence type="ECO:0000313" key="2">
    <source>
        <dbReference type="EMBL" id="KAJ1107648.1"/>
    </source>
</evidence>
<sequence length="360" mass="41218">MEQDPKILEAVALLRQACRLDLLVEGALAPERPARRASAGVAAAVAACSPPHSSGVKKKMGLGYSKANHKVTKVTPMQSHVNHSKASMADRELGGMMETRTVRSLDALPQIHSTYERQLPPLRETLHGRCSAVPRPISFDIEMGNEETSIIKRHPPRRLQRLEPVDLPTILASEKLLNKADQTTKGLVSSAQPDKHTSGRRQHLHKMQMLELNRKRQEMKQMQAQAELRRNIHRDARINKQKMKELKAKKVRENVHRNNVDDEFITVEHDETFNFHHGSSWNGDTSEQCDTPEFYRSKNSKLELWLMKHRSGNEIICDSSSDESLDSCEREDKKIHHRPPLIRTKTERIPTFDEFFDQDF</sequence>
<dbReference type="InterPro" id="IPR029235">
    <property type="entry name" value="FAME"/>
</dbReference>
<dbReference type="Pfam" id="PF15398">
    <property type="entry name" value="DUF4619"/>
    <property type="match status" value="1"/>
</dbReference>
<protein>
    <submittedName>
        <fullName evidence="2">Uncharacterized protein</fullName>
    </submittedName>
</protein>
<dbReference type="PANTHER" id="PTHR16065">
    <property type="entry name" value="COILED-COIL DOMAIN CONTAINING 198"/>
    <property type="match status" value="1"/>
</dbReference>
<accession>A0AAV7MV79</accession>
<comment type="caution">
    <text evidence="2">The sequence shown here is derived from an EMBL/GenBank/DDBJ whole genome shotgun (WGS) entry which is preliminary data.</text>
</comment>
<feature type="region of interest" description="Disordered" evidence="1">
    <location>
        <begin position="182"/>
        <end position="203"/>
    </location>
</feature>
<evidence type="ECO:0000313" key="3">
    <source>
        <dbReference type="Proteomes" id="UP001066276"/>
    </source>
</evidence>
<keyword evidence="3" id="KW-1185">Reference proteome</keyword>
<name>A0AAV7MV79_PLEWA</name>
<dbReference type="Proteomes" id="UP001066276">
    <property type="component" value="Chromosome 9"/>
</dbReference>
<dbReference type="EMBL" id="JANPWB010000013">
    <property type="protein sequence ID" value="KAJ1107648.1"/>
    <property type="molecule type" value="Genomic_DNA"/>
</dbReference>
<dbReference type="PANTHER" id="PTHR16065:SF2">
    <property type="entry name" value="COILED-COIL DOMAIN CONTAINING 198"/>
    <property type="match status" value="1"/>
</dbReference>
<organism evidence="2 3">
    <name type="scientific">Pleurodeles waltl</name>
    <name type="common">Iberian ribbed newt</name>
    <dbReference type="NCBI Taxonomy" id="8319"/>
    <lineage>
        <taxon>Eukaryota</taxon>
        <taxon>Metazoa</taxon>
        <taxon>Chordata</taxon>
        <taxon>Craniata</taxon>
        <taxon>Vertebrata</taxon>
        <taxon>Euteleostomi</taxon>
        <taxon>Amphibia</taxon>
        <taxon>Batrachia</taxon>
        <taxon>Caudata</taxon>
        <taxon>Salamandroidea</taxon>
        <taxon>Salamandridae</taxon>
        <taxon>Pleurodelinae</taxon>
        <taxon>Pleurodeles</taxon>
    </lineage>
</organism>
<proteinExistence type="predicted"/>
<dbReference type="AlphaFoldDB" id="A0AAV7MV79"/>
<gene>
    <name evidence="2" type="ORF">NDU88_005038</name>
</gene>
<feature type="compositionally biased region" description="Polar residues" evidence="1">
    <location>
        <begin position="182"/>
        <end position="192"/>
    </location>
</feature>
<reference evidence="2" key="1">
    <citation type="journal article" date="2022" name="bioRxiv">
        <title>Sequencing and chromosome-scale assembly of the giantPleurodeles waltlgenome.</title>
        <authorList>
            <person name="Brown T."/>
            <person name="Elewa A."/>
            <person name="Iarovenko S."/>
            <person name="Subramanian E."/>
            <person name="Araus A.J."/>
            <person name="Petzold A."/>
            <person name="Susuki M."/>
            <person name="Suzuki K.-i.T."/>
            <person name="Hayashi T."/>
            <person name="Toyoda A."/>
            <person name="Oliveira C."/>
            <person name="Osipova E."/>
            <person name="Leigh N.D."/>
            <person name="Simon A."/>
            <person name="Yun M.H."/>
        </authorList>
    </citation>
    <scope>NUCLEOTIDE SEQUENCE</scope>
    <source>
        <strain evidence="2">20211129_DDA</strain>
        <tissue evidence="2">Liver</tissue>
    </source>
</reference>